<feature type="binding site" evidence="2">
    <location>
        <position position="94"/>
    </location>
    <ligand>
        <name>substrate</name>
    </ligand>
</feature>
<dbReference type="InterPro" id="IPR001345">
    <property type="entry name" value="PG/BPGM_mutase_AS"/>
</dbReference>
<dbReference type="InterPro" id="IPR013078">
    <property type="entry name" value="His_Pase_superF_clade-1"/>
</dbReference>
<feature type="binding site" evidence="2">
    <location>
        <begin position="8"/>
        <end position="15"/>
    </location>
    <ligand>
        <name>substrate</name>
    </ligand>
</feature>
<dbReference type="Proteomes" id="UP000503088">
    <property type="component" value="Chromosome"/>
</dbReference>
<dbReference type="Gene3D" id="3.40.50.1240">
    <property type="entry name" value="Phosphoglycerate mutase-like"/>
    <property type="match status" value="1"/>
</dbReference>
<dbReference type="CDD" id="cd07067">
    <property type="entry name" value="HP_PGM_like"/>
    <property type="match status" value="1"/>
</dbReference>
<feature type="active site" description="Tele-phosphohistidine intermediate" evidence="1">
    <location>
        <position position="9"/>
    </location>
</feature>
<feature type="active site" description="Proton donor/acceptor" evidence="1">
    <location>
        <position position="83"/>
    </location>
</feature>
<accession>A0A7D4BI28</accession>
<dbReference type="PANTHER" id="PTHR48100">
    <property type="entry name" value="BROAD-SPECIFICITY PHOSPHATASE YOR283W-RELATED"/>
    <property type="match status" value="1"/>
</dbReference>
<gene>
    <name evidence="3" type="ORF">GXN76_11525</name>
</gene>
<protein>
    <submittedName>
        <fullName evidence="3">Histidine phosphatase family protein</fullName>
    </submittedName>
</protein>
<dbReference type="EMBL" id="CP048104">
    <property type="protein sequence ID" value="QKG85035.1"/>
    <property type="molecule type" value="Genomic_DNA"/>
</dbReference>
<dbReference type="PROSITE" id="PS00175">
    <property type="entry name" value="PG_MUTASE"/>
    <property type="match status" value="1"/>
</dbReference>
<evidence type="ECO:0000256" key="2">
    <source>
        <dbReference type="PIRSR" id="PIRSR613078-2"/>
    </source>
</evidence>
<evidence type="ECO:0000313" key="4">
    <source>
        <dbReference type="Proteomes" id="UP000503088"/>
    </source>
</evidence>
<keyword evidence="4" id="KW-1185">Reference proteome</keyword>
<dbReference type="RefSeq" id="WP_173223309.1">
    <property type="nucleotide sequence ID" value="NZ_CP048104.1"/>
</dbReference>
<evidence type="ECO:0000256" key="1">
    <source>
        <dbReference type="PIRSR" id="PIRSR613078-1"/>
    </source>
</evidence>
<dbReference type="InterPro" id="IPR050275">
    <property type="entry name" value="PGM_Phosphatase"/>
</dbReference>
<dbReference type="AlphaFoldDB" id="A0A7D4BI28"/>
<name>A0A7D4BI28_9BACL</name>
<dbReference type="SUPFAM" id="SSF53254">
    <property type="entry name" value="Phosphoglycerate mutase-like"/>
    <property type="match status" value="1"/>
</dbReference>
<evidence type="ECO:0000313" key="3">
    <source>
        <dbReference type="EMBL" id="QKG85035.1"/>
    </source>
</evidence>
<sequence>MTRFYLLRHGETAWNRDGDRYCGRSDISLTDQGIRQAEQVGHYLSHYELDAVYASPLSRARQTAEAVALPHGLKVSTDHRLVEMDFGNWEGLTKPQIHELEGDDWYNWTQNPVDIPAGHTGETADQVYNRVKECLKELSKRHPNQTVAVVAHNTVNRIWTVGSLRAPFASYRYLRFHNTGISVFEWERDAVFWRQMNSTDHLRN</sequence>
<dbReference type="SMART" id="SM00855">
    <property type="entry name" value="PGAM"/>
    <property type="match status" value="1"/>
</dbReference>
<dbReference type="KEGG" id="kpul:GXN76_11525"/>
<dbReference type="GO" id="GO:0016791">
    <property type="term" value="F:phosphatase activity"/>
    <property type="evidence" value="ECO:0007669"/>
    <property type="project" value="TreeGrafter"/>
</dbReference>
<dbReference type="InterPro" id="IPR029033">
    <property type="entry name" value="His_PPase_superfam"/>
</dbReference>
<organism evidence="3 4">
    <name type="scientific">Kroppenstedtia pulmonis</name>
    <dbReference type="NCBI Taxonomy" id="1380685"/>
    <lineage>
        <taxon>Bacteria</taxon>
        <taxon>Bacillati</taxon>
        <taxon>Bacillota</taxon>
        <taxon>Bacilli</taxon>
        <taxon>Bacillales</taxon>
        <taxon>Thermoactinomycetaceae</taxon>
        <taxon>Kroppenstedtia</taxon>
    </lineage>
</organism>
<proteinExistence type="predicted"/>
<feature type="binding site" evidence="2">
    <location>
        <position position="59"/>
    </location>
    <ligand>
        <name>substrate</name>
    </ligand>
</feature>
<reference evidence="3 4" key="1">
    <citation type="submission" date="2020-01" db="EMBL/GenBank/DDBJ databases">
        <authorList>
            <person name="Gulvik C.A."/>
            <person name="Batra D.G."/>
        </authorList>
    </citation>
    <scope>NUCLEOTIDE SEQUENCE [LARGE SCALE GENOMIC DNA]</scope>
    <source>
        <strain evidence="3 4">W9323</strain>
    </source>
</reference>
<dbReference type="Pfam" id="PF00300">
    <property type="entry name" value="His_Phos_1"/>
    <property type="match status" value="1"/>
</dbReference>